<dbReference type="EMBL" id="RCYZ01000003">
    <property type="protein sequence ID" value="TPG66345.1"/>
    <property type="molecule type" value="Genomic_DNA"/>
</dbReference>
<evidence type="ECO:0000256" key="4">
    <source>
        <dbReference type="ARBA" id="ARBA00022692"/>
    </source>
</evidence>
<dbReference type="PANTHER" id="PTHR34582">
    <property type="entry name" value="UPF0702 TRANSMEMBRANE PROTEIN YCAP"/>
    <property type="match status" value="1"/>
</dbReference>
<reference evidence="9 10" key="1">
    <citation type="journal article" date="2019" name="Environ. Microbiol.">
        <title>Species interactions and distinct microbial communities in high Arctic permafrost affected cryosols are associated with the CH4 and CO2 gas fluxes.</title>
        <authorList>
            <person name="Altshuler I."/>
            <person name="Hamel J."/>
            <person name="Turney S."/>
            <person name="Magnuson E."/>
            <person name="Levesque R."/>
            <person name="Greer C."/>
            <person name="Whyte L.G."/>
        </authorList>
    </citation>
    <scope>NUCLEOTIDE SEQUENCE [LARGE SCALE GENOMIC DNA]</scope>
    <source>
        <strain evidence="9 10">S9.2P</strain>
    </source>
</reference>
<keyword evidence="10" id="KW-1185">Reference proteome</keyword>
<dbReference type="GO" id="GO:0005886">
    <property type="term" value="C:plasma membrane"/>
    <property type="evidence" value="ECO:0007669"/>
    <property type="project" value="UniProtKB-SubCell"/>
</dbReference>
<dbReference type="Pfam" id="PF04239">
    <property type="entry name" value="DUF421"/>
    <property type="match status" value="1"/>
</dbReference>
<keyword evidence="3" id="KW-1003">Cell membrane</keyword>
<evidence type="ECO:0000313" key="10">
    <source>
        <dbReference type="Proteomes" id="UP000317646"/>
    </source>
</evidence>
<evidence type="ECO:0000256" key="5">
    <source>
        <dbReference type="ARBA" id="ARBA00022989"/>
    </source>
</evidence>
<evidence type="ECO:0000256" key="7">
    <source>
        <dbReference type="SAM" id="Phobius"/>
    </source>
</evidence>
<sequence length="232" mass="25728">MKPEDIHLSDWGRMLVGEVPASFYLEVVIRVVFIYLLLLLSMRLMGNRMGKTLTRNEMVAMVSLAAANGVALMAPDRGLLPVVVVAAIIVGYQQLFAWYAFRNKRFESLVLDDLSVLVEDGRLQLDKLEEGVLCRTQLLAKLRKQGIANLGQVRRAYQEANGNFSLITFEDETPRPGLSILPTIDTAFRDEQAKAPGQFACASCGHVQPAQQAPAANCPRCQAREWQPAVVQ</sequence>
<dbReference type="OrthoDB" id="6538282at2"/>
<dbReference type="PANTHER" id="PTHR34582:SF6">
    <property type="entry name" value="UPF0702 TRANSMEMBRANE PROTEIN YCAP"/>
    <property type="match status" value="1"/>
</dbReference>
<keyword evidence="5 7" id="KW-1133">Transmembrane helix</keyword>
<feature type="domain" description="YetF C-terminal" evidence="8">
    <location>
        <begin position="102"/>
        <end position="172"/>
    </location>
</feature>
<dbReference type="AlphaFoldDB" id="A0A502GXW0"/>
<dbReference type="Proteomes" id="UP000317646">
    <property type="component" value="Unassembled WGS sequence"/>
</dbReference>
<evidence type="ECO:0000256" key="2">
    <source>
        <dbReference type="ARBA" id="ARBA00006448"/>
    </source>
</evidence>
<accession>A0A502GXW0</accession>
<dbReference type="InterPro" id="IPR023090">
    <property type="entry name" value="UPF0702_alpha/beta_dom_sf"/>
</dbReference>
<dbReference type="InterPro" id="IPR007353">
    <property type="entry name" value="DUF421"/>
</dbReference>
<feature type="transmembrane region" description="Helical" evidence="7">
    <location>
        <begin position="23"/>
        <end position="46"/>
    </location>
</feature>
<name>A0A502GXW0_9BACT</name>
<proteinExistence type="inferred from homology"/>
<comment type="subcellular location">
    <subcellularLocation>
        <location evidence="1">Cell membrane</location>
        <topology evidence="1">Multi-pass membrane protein</topology>
    </subcellularLocation>
</comment>
<dbReference type="RefSeq" id="WP_140465976.1">
    <property type="nucleotide sequence ID" value="NZ_RCYZ01000003.1"/>
</dbReference>
<feature type="transmembrane region" description="Helical" evidence="7">
    <location>
        <begin position="80"/>
        <end position="101"/>
    </location>
</feature>
<evidence type="ECO:0000259" key="8">
    <source>
        <dbReference type="Pfam" id="PF04239"/>
    </source>
</evidence>
<evidence type="ECO:0000256" key="1">
    <source>
        <dbReference type="ARBA" id="ARBA00004651"/>
    </source>
</evidence>
<keyword evidence="6 7" id="KW-0472">Membrane</keyword>
<keyword evidence="4 7" id="KW-0812">Transmembrane</keyword>
<evidence type="ECO:0000256" key="6">
    <source>
        <dbReference type="ARBA" id="ARBA00023136"/>
    </source>
</evidence>
<gene>
    <name evidence="9" type="ORF">EAH73_07960</name>
</gene>
<comment type="similarity">
    <text evidence="2">Belongs to the UPF0702 family.</text>
</comment>
<evidence type="ECO:0000313" key="9">
    <source>
        <dbReference type="EMBL" id="TPG66345.1"/>
    </source>
</evidence>
<evidence type="ECO:0000256" key="3">
    <source>
        <dbReference type="ARBA" id="ARBA00022475"/>
    </source>
</evidence>
<dbReference type="Gene3D" id="3.30.240.20">
    <property type="entry name" value="bsu07140 like domains"/>
    <property type="match status" value="1"/>
</dbReference>
<protein>
    <submittedName>
        <fullName evidence="9">DUF421 domain-containing protein</fullName>
    </submittedName>
</protein>
<comment type="caution">
    <text evidence="9">The sequence shown here is derived from an EMBL/GenBank/DDBJ whole genome shotgun (WGS) entry which is preliminary data.</text>
</comment>
<organism evidence="9 10">
    <name type="scientific">Hymenobacter nivis</name>
    <dbReference type="NCBI Taxonomy" id="1850093"/>
    <lineage>
        <taxon>Bacteria</taxon>
        <taxon>Pseudomonadati</taxon>
        <taxon>Bacteroidota</taxon>
        <taxon>Cytophagia</taxon>
        <taxon>Cytophagales</taxon>
        <taxon>Hymenobacteraceae</taxon>
        <taxon>Hymenobacter</taxon>
    </lineage>
</organism>